<evidence type="ECO:0000313" key="3">
    <source>
        <dbReference type="Proteomes" id="UP000677616"/>
    </source>
</evidence>
<sequence length="78" mass="8097">MEVTNSAWSNKGGVTPISEGGTDVYHIPRANSGYAGGYSGQGQNLNHITIVTKSGSNQIITAFPSSGPKVTEANFGIR</sequence>
<dbReference type="RefSeq" id="WP_212571202.1">
    <property type="nucleotide sequence ID" value="NZ_CP073084.1"/>
</dbReference>
<organism evidence="2 3">
    <name type="scientific">Streptococcus oriscaviae</name>
    <dbReference type="NCBI Taxonomy" id="2781599"/>
    <lineage>
        <taxon>Bacteria</taxon>
        <taxon>Bacillati</taxon>
        <taxon>Bacillota</taxon>
        <taxon>Bacilli</taxon>
        <taxon>Lactobacillales</taxon>
        <taxon>Streptococcaceae</taxon>
        <taxon>Streptococcus</taxon>
    </lineage>
</organism>
<gene>
    <name evidence="2" type="ORF">INT76_00950</name>
</gene>
<proteinExistence type="predicted"/>
<evidence type="ECO:0000313" key="2">
    <source>
        <dbReference type="EMBL" id="QUE54495.1"/>
    </source>
</evidence>
<reference evidence="2 3" key="1">
    <citation type="submission" date="2021-04" db="EMBL/GenBank/DDBJ databases">
        <title>Complete genome sequence of a novel Streptococcus species.</title>
        <authorList>
            <person name="Teng J.L.L."/>
        </authorList>
    </citation>
    <scope>NUCLEOTIDE SEQUENCE [LARGE SCALE GENOMIC DNA]</scope>
    <source>
        <strain evidence="2 3">HKU75</strain>
    </source>
</reference>
<accession>A0ABX7YL99</accession>
<evidence type="ECO:0000256" key="1">
    <source>
        <dbReference type="SAM" id="MobiDB-lite"/>
    </source>
</evidence>
<keyword evidence="3" id="KW-1185">Reference proteome</keyword>
<name>A0ABX7YL99_9STRE</name>
<protein>
    <submittedName>
        <fullName evidence="2">Uncharacterized protein</fullName>
    </submittedName>
</protein>
<dbReference type="EMBL" id="CP073084">
    <property type="protein sequence ID" value="QUE54495.1"/>
    <property type="molecule type" value="Genomic_DNA"/>
</dbReference>
<dbReference type="Proteomes" id="UP000677616">
    <property type="component" value="Chromosome"/>
</dbReference>
<feature type="region of interest" description="Disordered" evidence="1">
    <location>
        <begin position="1"/>
        <end position="23"/>
    </location>
</feature>